<dbReference type="Pfam" id="PF07494">
    <property type="entry name" value="Reg_prop"/>
    <property type="match status" value="1"/>
</dbReference>
<dbReference type="InterPro" id="IPR011123">
    <property type="entry name" value="Y_Y_Y"/>
</dbReference>
<dbReference type="SUPFAM" id="SSF55785">
    <property type="entry name" value="PYP-like sensor domain (PAS domain)"/>
    <property type="match status" value="2"/>
</dbReference>
<keyword evidence="2" id="KW-0973">c-di-GMP</keyword>
<name>A0A432ZR77_9GAMM</name>
<dbReference type="Proteomes" id="UP000287996">
    <property type="component" value="Unassembled WGS sequence"/>
</dbReference>
<dbReference type="InterPro" id="IPR029787">
    <property type="entry name" value="Nucleotide_cyclase"/>
</dbReference>
<keyword evidence="3" id="KW-0812">Transmembrane</keyword>
<feature type="domain" description="GGDEF" evidence="7">
    <location>
        <begin position="1041"/>
        <end position="1174"/>
    </location>
</feature>
<keyword evidence="3" id="KW-1133">Transmembrane helix</keyword>
<dbReference type="Pfam" id="PF13426">
    <property type="entry name" value="PAS_9"/>
    <property type="match status" value="1"/>
</dbReference>
<dbReference type="InterPro" id="IPR015943">
    <property type="entry name" value="WD40/YVTN_repeat-like_dom_sf"/>
</dbReference>
<dbReference type="CDD" id="cd01949">
    <property type="entry name" value="GGDEF"/>
    <property type="match status" value="1"/>
</dbReference>
<dbReference type="SMART" id="SM00086">
    <property type="entry name" value="PAC"/>
    <property type="match status" value="2"/>
</dbReference>
<comment type="caution">
    <text evidence="8">The sequence shown here is derived from an EMBL/GenBank/DDBJ whole genome shotgun (WGS) entry which is preliminary data.</text>
</comment>
<dbReference type="Pfam" id="PF07495">
    <property type="entry name" value="Y_Y_Y"/>
    <property type="match status" value="1"/>
</dbReference>
<dbReference type="Gene3D" id="3.30.70.270">
    <property type="match status" value="1"/>
</dbReference>
<dbReference type="CDD" id="cd00130">
    <property type="entry name" value="PAS"/>
    <property type="match status" value="1"/>
</dbReference>
<dbReference type="InterPro" id="IPR000160">
    <property type="entry name" value="GGDEF_dom"/>
</dbReference>
<dbReference type="Gene3D" id="2.60.40.10">
    <property type="entry name" value="Immunoglobulins"/>
    <property type="match status" value="1"/>
</dbReference>
<dbReference type="InterPro" id="IPR013655">
    <property type="entry name" value="PAS_fold_3"/>
</dbReference>
<dbReference type="PANTHER" id="PTHR44757">
    <property type="entry name" value="DIGUANYLATE CYCLASE DGCP"/>
    <property type="match status" value="1"/>
</dbReference>
<dbReference type="Gene3D" id="3.30.450.20">
    <property type="entry name" value="PAS domain"/>
    <property type="match status" value="2"/>
</dbReference>
<evidence type="ECO:0000313" key="9">
    <source>
        <dbReference type="Proteomes" id="UP000287996"/>
    </source>
</evidence>
<dbReference type="PROSITE" id="PS50887">
    <property type="entry name" value="GGDEF"/>
    <property type="match status" value="1"/>
</dbReference>
<gene>
    <name evidence="8" type="ORF">CWI84_04955</name>
</gene>
<dbReference type="InterPro" id="IPR043128">
    <property type="entry name" value="Rev_trsase/Diguanyl_cyclase"/>
</dbReference>
<evidence type="ECO:0000259" key="5">
    <source>
        <dbReference type="PROSITE" id="PS50113"/>
    </source>
</evidence>
<proteinExistence type="predicted"/>
<evidence type="ECO:0000256" key="2">
    <source>
        <dbReference type="ARBA" id="ARBA00022636"/>
    </source>
</evidence>
<dbReference type="NCBIfam" id="TIGR00254">
    <property type="entry name" value="GGDEF"/>
    <property type="match status" value="1"/>
</dbReference>
<evidence type="ECO:0000259" key="7">
    <source>
        <dbReference type="PROSITE" id="PS50887"/>
    </source>
</evidence>
<dbReference type="SUPFAM" id="SSF63829">
    <property type="entry name" value="Calcium-dependent phosphotriesterase"/>
    <property type="match status" value="3"/>
</dbReference>
<dbReference type="PROSITE" id="PS50112">
    <property type="entry name" value="PAS"/>
    <property type="match status" value="1"/>
</dbReference>
<dbReference type="EC" id="3.1.4.52" evidence="1"/>
<dbReference type="InterPro" id="IPR013783">
    <property type="entry name" value="Ig-like_fold"/>
</dbReference>
<dbReference type="InterPro" id="IPR000700">
    <property type="entry name" value="PAS-assoc_C"/>
</dbReference>
<dbReference type="Gene3D" id="2.130.10.10">
    <property type="entry name" value="YVTN repeat-like/Quinoprotein amine dehydrogenase"/>
    <property type="match status" value="2"/>
</dbReference>
<dbReference type="Gene3D" id="3.20.20.450">
    <property type="entry name" value="EAL domain"/>
    <property type="match status" value="1"/>
</dbReference>
<feature type="domain" description="PAC" evidence="5">
    <location>
        <begin position="961"/>
        <end position="1013"/>
    </location>
</feature>
<organism evidence="8 9">
    <name type="scientific">Idiomarina tyrosinivorans</name>
    <dbReference type="NCBI Taxonomy" id="1445662"/>
    <lineage>
        <taxon>Bacteria</taxon>
        <taxon>Pseudomonadati</taxon>
        <taxon>Pseudomonadota</taxon>
        <taxon>Gammaproteobacteria</taxon>
        <taxon>Alteromonadales</taxon>
        <taxon>Idiomarinaceae</taxon>
        <taxon>Idiomarina</taxon>
    </lineage>
</organism>
<dbReference type="InterPro" id="IPR001633">
    <property type="entry name" value="EAL_dom"/>
</dbReference>
<dbReference type="PROSITE" id="PS50113">
    <property type="entry name" value="PAC"/>
    <property type="match status" value="1"/>
</dbReference>
<dbReference type="InterPro" id="IPR011110">
    <property type="entry name" value="Reg_prop"/>
</dbReference>
<dbReference type="InterPro" id="IPR035919">
    <property type="entry name" value="EAL_sf"/>
</dbReference>
<dbReference type="Pfam" id="PF00563">
    <property type="entry name" value="EAL"/>
    <property type="match status" value="1"/>
</dbReference>
<dbReference type="PROSITE" id="PS50883">
    <property type="entry name" value="EAL"/>
    <property type="match status" value="1"/>
</dbReference>
<dbReference type="InterPro" id="IPR052155">
    <property type="entry name" value="Biofilm_reg_signaling"/>
</dbReference>
<accession>A0A432ZR77</accession>
<evidence type="ECO:0000256" key="1">
    <source>
        <dbReference type="ARBA" id="ARBA00012282"/>
    </source>
</evidence>
<sequence length="1440" mass="164186">MIFDMVRDKRGFLWIATYNGLSRFDGYEFKTYYFDTEDPHSIPSNLVRNVYVDSKERLWVGTQSGLARYDEKIDGFHVYTGIDKTDLNEKDKIWSYTELPNGELMISTSIGSYIYDEKSDSFTSRSISSDKHQITEIRASFHDETNGWYWLGSYFKGIYVWDGESEQAFDISKENPITEKLDVATLFDAKRLNEQLWLATTNGLYVLDNSYRIIKHLSKEDGLSSNALRNIVQISKSVVWVASENGLNIIDLKTFDIQRVHESAIDSNSLGNNYIYRLYKDSNDIIWLGAVSGGLHRYNPSGVIITKYSRAKGHSNLLDDKIWALEEADNGKVWLATQSGDIQLFNPVTEEFTTYPIESDKSVWRLFDGFDNKLWFATSSKVGWLNPETGEYQFIDAVNGAKLSKFAYQDNALWYASNSHEITRVSLSKQSPSGYKLTRYQLPKSMLGLQYVGAYRTDMLMLGTNRELYVFHPSNSFLAGSTEIKFDKSAKIISTHEYNGEFYVATARQGLYYNGLFFSWEEANEVSSVLKDENIVAMDIVDEKLWVVTTVGVYDLSTPESPKLILSFDNELTEIDVTSAIISKDRSIYLSSLNGLIKIKLSTRKKMTETVPVVLTRVLHYSKNVALDTFSKDNPKNIVKTDVLKVNSENNQFSLQFALPTPIEPRSIKYRYRLNPLDKEWNETPASSRLATYTNLNSGKYQFIVEASSDNGSSWGGSRKLKVIVLPPWWLSLWALIAYGCLATLIASFLFINYRNKQRQAQRVKTSEERLKLSLWGSGDQLWDWNIRSGELFRHNDWEKLRNFPVDGKRWGNSQHSNIHPQDLLSMQNKLQAHLDGDTEHFEATYRVKVPNGWLWILDRGKVVAYDEKGHPLRMAGTLKDISALVAAEERVKMLATSVTNISDGICIYDTQFLLKEVNPAFEKITGFKRDEILDKPFELPLYHQGFVEQIKHELGIDGSWHGEIADRRADGSTYQMELTIDTIRDDAGDIVFYVCSFSDISERKRNETELRRLANTDTLTGLPNRSYFQMSHSNLVRKRLQHALLVFDLDNFKKVNDSLGHETGDRLLCQVVERLQNIGRKQDTLYRLGGDEFGFLIEDSTDLNLITKVATDINELVATPFFINEQEVVISSSIGIVAYPNDGNTSQELLQSADNAMYHAKRRGGNCYQFFSESMNQNAVSRLQLENTIRQALKNDWLQVHFQPKVDIASQTVAGVEALARIHVPDEGMLSPLTFIPLAEETGLIIELGEQVLRQSCRAMRQWLAAGLPPCRMAVNLSARQFNQATLVDDIERILKQERIEAKYIEFEITEGMVMQDPERAIHIMTELTEMGIHLALDDFGTGYSSLAYLKRFPIHSLKIDKAFVDDIAVSDVDRNMVASIISMAHNMGLNVVAEGVETTEQMTVLRTLRCEYAQGYLFAKPLALNHWLNFGQEQASKI</sequence>
<dbReference type="CDD" id="cd01948">
    <property type="entry name" value="EAL"/>
    <property type="match status" value="1"/>
</dbReference>
<dbReference type="InterPro" id="IPR001610">
    <property type="entry name" value="PAC"/>
</dbReference>
<evidence type="ECO:0000256" key="3">
    <source>
        <dbReference type="SAM" id="Phobius"/>
    </source>
</evidence>
<dbReference type="SMART" id="SM00091">
    <property type="entry name" value="PAS"/>
    <property type="match status" value="1"/>
</dbReference>
<feature type="domain" description="PAS" evidence="4">
    <location>
        <begin position="891"/>
        <end position="944"/>
    </location>
</feature>
<dbReference type="SUPFAM" id="SSF55073">
    <property type="entry name" value="Nucleotide cyclase"/>
    <property type="match status" value="1"/>
</dbReference>
<dbReference type="FunFam" id="3.20.20.450:FF:000001">
    <property type="entry name" value="Cyclic di-GMP phosphodiesterase yahA"/>
    <property type="match status" value="1"/>
</dbReference>
<evidence type="ECO:0000259" key="6">
    <source>
        <dbReference type="PROSITE" id="PS50883"/>
    </source>
</evidence>
<dbReference type="NCBIfam" id="TIGR00229">
    <property type="entry name" value="sensory_box"/>
    <property type="match status" value="1"/>
</dbReference>
<keyword evidence="9" id="KW-1185">Reference proteome</keyword>
<keyword evidence="3" id="KW-0472">Membrane</keyword>
<dbReference type="InterPro" id="IPR035965">
    <property type="entry name" value="PAS-like_dom_sf"/>
</dbReference>
<feature type="transmembrane region" description="Helical" evidence="3">
    <location>
        <begin position="729"/>
        <end position="752"/>
    </location>
</feature>
<dbReference type="InterPro" id="IPR000014">
    <property type="entry name" value="PAS"/>
</dbReference>
<dbReference type="Pfam" id="PF00990">
    <property type="entry name" value="GGDEF"/>
    <property type="match status" value="1"/>
</dbReference>
<reference evidence="8 9" key="1">
    <citation type="journal article" date="2011" name="Front. Microbiol.">
        <title>Genomic signatures of strain selection and enhancement in Bacillus atrophaeus var. globigii, a historical biowarfare simulant.</title>
        <authorList>
            <person name="Gibbons H.S."/>
            <person name="Broomall S.M."/>
            <person name="McNew L.A."/>
            <person name="Daligault H."/>
            <person name="Chapman C."/>
            <person name="Bruce D."/>
            <person name="Karavis M."/>
            <person name="Krepps M."/>
            <person name="McGregor P.A."/>
            <person name="Hong C."/>
            <person name="Park K.H."/>
            <person name="Akmal A."/>
            <person name="Feldman A."/>
            <person name="Lin J.S."/>
            <person name="Chang W.E."/>
            <person name="Higgs B.W."/>
            <person name="Demirev P."/>
            <person name="Lindquist J."/>
            <person name="Liem A."/>
            <person name="Fochler E."/>
            <person name="Read T.D."/>
            <person name="Tapia R."/>
            <person name="Johnson S."/>
            <person name="Bishop-Lilly K.A."/>
            <person name="Detter C."/>
            <person name="Han C."/>
            <person name="Sozhamannan S."/>
            <person name="Rosenzweig C.N."/>
            <person name="Skowronski E.W."/>
        </authorList>
    </citation>
    <scope>NUCLEOTIDE SEQUENCE [LARGE SCALE GENOMIC DNA]</scope>
    <source>
        <strain evidence="8 9">CC-PW-9</strain>
    </source>
</reference>
<dbReference type="SMART" id="SM00267">
    <property type="entry name" value="GGDEF"/>
    <property type="match status" value="1"/>
</dbReference>
<dbReference type="Pfam" id="PF08447">
    <property type="entry name" value="PAS_3"/>
    <property type="match status" value="1"/>
</dbReference>
<feature type="domain" description="EAL" evidence="6">
    <location>
        <begin position="1183"/>
        <end position="1437"/>
    </location>
</feature>
<dbReference type="PANTHER" id="PTHR44757:SF2">
    <property type="entry name" value="BIOFILM ARCHITECTURE MAINTENANCE PROTEIN MBAA"/>
    <property type="match status" value="1"/>
</dbReference>
<evidence type="ECO:0000313" key="8">
    <source>
        <dbReference type="EMBL" id="RUO80414.1"/>
    </source>
</evidence>
<dbReference type="EMBL" id="PIQH01000004">
    <property type="protein sequence ID" value="RUO80414.1"/>
    <property type="molecule type" value="Genomic_DNA"/>
</dbReference>
<dbReference type="SMART" id="SM00052">
    <property type="entry name" value="EAL"/>
    <property type="match status" value="1"/>
</dbReference>
<protein>
    <recommendedName>
        <fullName evidence="1">cyclic-guanylate-specific phosphodiesterase</fullName>
        <ecNumber evidence="1">3.1.4.52</ecNumber>
    </recommendedName>
</protein>
<dbReference type="GO" id="GO:0071111">
    <property type="term" value="F:cyclic-guanylate-specific phosphodiesterase activity"/>
    <property type="evidence" value="ECO:0007669"/>
    <property type="project" value="UniProtKB-EC"/>
</dbReference>
<dbReference type="SUPFAM" id="SSF141868">
    <property type="entry name" value="EAL domain-like"/>
    <property type="match status" value="1"/>
</dbReference>
<evidence type="ECO:0000259" key="4">
    <source>
        <dbReference type="PROSITE" id="PS50112"/>
    </source>
</evidence>